<dbReference type="GeneID" id="9689301"/>
<dbReference type="OrthoDB" id="495428at2759"/>
<protein>
    <submittedName>
        <fullName evidence="3">Predicted protein</fullName>
    </submittedName>
</protein>
<dbReference type="InterPro" id="IPR011992">
    <property type="entry name" value="EF-hand-dom_pair"/>
</dbReference>
<reference evidence="3 4" key="1">
    <citation type="journal article" date="2009" name="Science">
        <title>Green evolution and dynamic adaptations revealed by genomes of the marine picoeukaryotes Micromonas.</title>
        <authorList>
            <person name="Worden A.Z."/>
            <person name="Lee J.H."/>
            <person name="Mock T."/>
            <person name="Rouze P."/>
            <person name="Simmons M.P."/>
            <person name="Aerts A.L."/>
            <person name="Allen A.E."/>
            <person name="Cuvelier M.L."/>
            <person name="Derelle E."/>
            <person name="Everett M.V."/>
            <person name="Foulon E."/>
            <person name="Grimwood J."/>
            <person name="Gundlach H."/>
            <person name="Henrissat B."/>
            <person name="Napoli C."/>
            <person name="McDonald S.M."/>
            <person name="Parker M.S."/>
            <person name="Rombauts S."/>
            <person name="Salamov A."/>
            <person name="Von Dassow P."/>
            <person name="Badger J.H."/>
            <person name="Coutinho P.M."/>
            <person name="Demir E."/>
            <person name="Dubchak I."/>
            <person name="Gentemann C."/>
            <person name="Eikrem W."/>
            <person name="Gready J.E."/>
            <person name="John U."/>
            <person name="Lanier W."/>
            <person name="Lindquist E.A."/>
            <person name="Lucas S."/>
            <person name="Mayer K.F."/>
            <person name="Moreau H."/>
            <person name="Not F."/>
            <person name="Otillar R."/>
            <person name="Panaud O."/>
            <person name="Pangilinan J."/>
            <person name="Paulsen I."/>
            <person name="Piegu B."/>
            <person name="Poliakov A."/>
            <person name="Robbens S."/>
            <person name="Schmutz J."/>
            <person name="Toulza E."/>
            <person name="Wyss T."/>
            <person name="Zelensky A."/>
            <person name="Zhou K."/>
            <person name="Armbrust E.V."/>
            <person name="Bhattacharya D."/>
            <person name="Goodenough U.W."/>
            <person name="Van de Peer Y."/>
            <person name="Grigoriev I.V."/>
        </authorList>
    </citation>
    <scope>NUCLEOTIDE SEQUENCE [LARGE SCALE GENOMIC DNA]</scope>
    <source>
        <strain evidence="3 4">CCMP1545</strain>
    </source>
</reference>
<dbReference type="KEGG" id="mpp:MICPUCDRAFT_22841"/>
<dbReference type="Pfam" id="PF13499">
    <property type="entry name" value="EF-hand_7"/>
    <property type="match status" value="1"/>
</dbReference>
<dbReference type="Gene3D" id="1.10.238.10">
    <property type="entry name" value="EF-hand"/>
    <property type="match status" value="1"/>
</dbReference>
<feature type="domain" description="EF-hand" evidence="2">
    <location>
        <begin position="93"/>
        <end position="128"/>
    </location>
</feature>
<dbReference type="PROSITE" id="PS00018">
    <property type="entry name" value="EF_HAND_1"/>
    <property type="match status" value="1"/>
</dbReference>
<dbReference type="OMA" id="MMVGIQV"/>
<gene>
    <name evidence="3" type="ORF">MICPUCDRAFT_22841</name>
</gene>
<dbReference type="SMART" id="SM00054">
    <property type="entry name" value="EFh"/>
    <property type="match status" value="1"/>
</dbReference>
<proteinExistence type="predicted"/>
<accession>C1N797</accession>
<keyword evidence="4" id="KW-1185">Reference proteome</keyword>
<dbReference type="InterPro" id="IPR002048">
    <property type="entry name" value="EF_hand_dom"/>
</dbReference>
<feature type="domain" description="EF-hand" evidence="2">
    <location>
        <begin position="29"/>
        <end position="64"/>
    </location>
</feature>
<dbReference type="PANTHER" id="PTHR46971:SF1">
    <property type="entry name" value="CALCINEURIN B SUBUNIT (PROTEIN PHOSPHATASE 2B REGULATORY SUBUNIT)-LIKE PROTEIN"/>
    <property type="match status" value="1"/>
</dbReference>
<keyword evidence="1" id="KW-0106">Calcium</keyword>
<evidence type="ECO:0000313" key="4">
    <source>
        <dbReference type="Proteomes" id="UP000001876"/>
    </source>
</evidence>
<dbReference type="Proteomes" id="UP000001876">
    <property type="component" value="Unassembled WGS sequence"/>
</dbReference>
<evidence type="ECO:0000256" key="1">
    <source>
        <dbReference type="ARBA" id="ARBA00022837"/>
    </source>
</evidence>
<evidence type="ECO:0000313" key="3">
    <source>
        <dbReference type="EMBL" id="EEH52072.1"/>
    </source>
</evidence>
<dbReference type="SUPFAM" id="SSF47473">
    <property type="entry name" value="EF-hand"/>
    <property type="match status" value="1"/>
</dbReference>
<dbReference type="AlphaFoldDB" id="C1N797"/>
<evidence type="ECO:0000259" key="2">
    <source>
        <dbReference type="PROSITE" id="PS50222"/>
    </source>
</evidence>
<dbReference type="GO" id="GO:0005509">
    <property type="term" value="F:calcium ion binding"/>
    <property type="evidence" value="ECO:0007669"/>
    <property type="project" value="InterPro"/>
</dbReference>
<organism evidence="4">
    <name type="scientific">Micromonas pusilla (strain CCMP1545)</name>
    <name type="common">Picoplanktonic green alga</name>
    <dbReference type="NCBI Taxonomy" id="564608"/>
    <lineage>
        <taxon>Eukaryota</taxon>
        <taxon>Viridiplantae</taxon>
        <taxon>Chlorophyta</taxon>
        <taxon>Mamiellophyceae</taxon>
        <taxon>Mamiellales</taxon>
        <taxon>Mamiellaceae</taxon>
        <taxon>Micromonas</taxon>
    </lineage>
</organism>
<dbReference type="PANTHER" id="PTHR46971">
    <property type="entry name" value="CALCINEURIN B SUBUNIT (PROTEIN PHOSPHATASE 2B REGULATORY SUBUNIT)-LIKE PROTEIN"/>
    <property type="match status" value="1"/>
</dbReference>
<sequence>MGLTASSLNLTQYDVEEVQEHCGGRFNHREIQCLYKRFRALDKRHKGYVSEDELLSIPELAISPLASRVVQVFQNLNFKDFVLMLAAFSDRASREEKLEFMFRVYDVDRDGFISLSDLETIVKHLVGSSLNEEQVALLITRAMGELAERRKRDKRFRDGDGNAGSGGITFGEFQVILEGAEKLPNVVVPVGFD</sequence>
<dbReference type="RefSeq" id="XP_003063699.1">
    <property type="nucleotide sequence ID" value="XM_003063653.1"/>
</dbReference>
<dbReference type="STRING" id="564608.C1N797"/>
<dbReference type="CDD" id="cd00051">
    <property type="entry name" value="EFh"/>
    <property type="match status" value="1"/>
</dbReference>
<dbReference type="EMBL" id="GG663749">
    <property type="protein sequence ID" value="EEH52072.1"/>
    <property type="molecule type" value="Genomic_DNA"/>
</dbReference>
<name>C1N797_MICPC</name>
<dbReference type="InterPro" id="IPR018247">
    <property type="entry name" value="EF_Hand_1_Ca_BS"/>
</dbReference>
<dbReference type="PROSITE" id="PS50222">
    <property type="entry name" value="EF_HAND_2"/>
    <property type="match status" value="2"/>
</dbReference>
<dbReference type="eggNOG" id="KOG0034">
    <property type="taxonomic scope" value="Eukaryota"/>
</dbReference>